<evidence type="ECO:0000313" key="5">
    <source>
        <dbReference type="Proteomes" id="UP000177941"/>
    </source>
</evidence>
<dbReference type="PROSITE" id="PS51682">
    <property type="entry name" value="SAM_OMT_I"/>
    <property type="match status" value="1"/>
</dbReference>
<evidence type="ECO:0000256" key="1">
    <source>
        <dbReference type="ARBA" id="ARBA00022603"/>
    </source>
</evidence>
<dbReference type="Proteomes" id="UP000177941">
    <property type="component" value="Unassembled WGS sequence"/>
</dbReference>
<accession>A0A1G1XE58</accession>
<keyword evidence="1" id="KW-0489">Methyltransferase</keyword>
<proteinExistence type="predicted"/>
<keyword evidence="2" id="KW-0808">Transferase</keyword>
<evidence type="ECO:0000313" key="4">
    <source>
        <dbReference type="EMBL" id="OGY37930.1"/>
    </source>
</evidence>
<gene>
    <name evidence="4" type="ORF">A3E36_02590</name>
</gene>
<evidence type="ECO:0000256" key="3">
    <source>
        <dbReference type="ARBA" id="ARBA00022691"/>
    </source>
</evidence>
<dbReference type="SUPFAM" id="SSF53335">
    <property type="entry name" value="S-adenosyl-L-methionine-dependent methyltransferases"/>
    <property type="match status" value="1"/>
</dbReference>
<dbReference type="InterPro" id="IPR002935">
    <property type="entry name" value="SAM_O-MeTrfase"/>
</dbReference>
<dbReference type="GO" id="GO:0008171">
    <property type="term" value="F:O-methyltransferase activity"/>
    <property type="evidence" value="ECO:0007669"/>
    <property type="project" value="InterPro"/>
</dbReference>
<dbReference type="PANTHER" id="PTHR43836">
    <property type="entry name" value="CATECHOL O-METHYLTRANSFERASE 1-RELATED"/>
    <property type="match status" value="1"/>
</dbReference>
<comment type="caution">
    <text evidence="4">The sequence shown here is derived from an EMBL/GenBank/DDBJ whole genome shotgun (WGS) entry which is preliminary data.</text>
</comment>
<dbReference type="PANTHER" id="PTHR43836:SF2">
    <property type="entry name" value="CATECHOL O-METHYLTRANSFERASE 1-RELATED"/>
    <property type="match status" value="1"/>
</dbReference>
<protein>
    <recommendedName>
        <fullName evidence="6">Methyltransferase</fullName>
    </recommendedName>
</protein>
<name>A0A1G1XE58_9BACT</name>
<sequence>MESSKEFWNVDKNAGNLLQALIFTHHPKHILEIGTSNGYSAILMAKIAQQYGGHITTIEYFEKRIALAQENIAQAGLSDLITVLQGDALEVLSRFSPSYEGELEGVLESKATPTPASAGTPPYPGGRNMRFDFFFIDANKKQYAQYLEHCLRLANPGAIIVADNTISHRNKLADFFAALENNKNIQFLELEIGAGLVIAQAK</sequence>
<reference evidence="4 5" key="1">
    <citation type="journal article" date="2016" name="Nat. Commun.">
        <title>Thousands of microbial genomes shed light on interconnected biogeochemical processes in an aquifer system.</title>
        <authorList>
            <person name="Anantharaman K."/>
            <person name="Brown C.T."/>
            <person name="Hug L.A."/>
            <person name="Sharon I."/>
            <person name="Castelle C.J."/>
            <person name="Probst A.J."/>
            <person name="Thomas B.C."/>
            <person name="Singh A."/>
            <person name="Wilkins M.J."/>
            <person name="Karaoz U."/>
            <person name="Brodie E.L."/>
            <person name="Williams K.H."/>
            <person name="Hubbard S.S."/>
            <person name="Banfield J.F."/>
        </authorList>
    </citation>
    <scope>NUCLEOTIDE SEQUENCE [LARGE SCALE GENOMIC DNA]</scope>
</reference>
<dbReference type="InterPro" id="IPR029063">
    <property type="entry name" value="SAM-dependent_MTases_sf"/>
</dbReference>
<organism evidence="4 5">
    <name type="scientific">Candidatus Andersenbacteria bacterium RIFCSPHIGHO2_12_FULL_45_11b</name>
    <dbReference type="NCBI Taxonomy" id="1797282"/>
    <lineage>
        <taxon>Bacteria</taxon>
        <taxon>Candidatus Anderseniibacteriota</taxon>
    </lineage>
</organism>
<dbReference type="Pfam" id="PF13578">
    <property type="entry name" value="Methyltransf_24"/>
    <property type="match status" value="1"/>
</dbReference>
<evidence type="ECO:0000256" key="2">
    <source>
        <dbReference type="ARBA" id="ARBA00022679"/>
    </source>
</evidence>
<evidence type="ECO:0008006" key="6">
    <source>
        <dbReference type="Google" id="ProtNLM"/>
    </source>
</evidence>
<keyword evidence="3" id="KW-0949">S-adenosyl-L-methionine</keyword>
<dbReference type="AlphaFoldDB" id="A0A1G1XE58"/>
<dbReference type="GO" id="GO:0032259">
    <property type="term" value="P:methylation"/>
    <property type="evidence" value="ECO:0007669"/>
    <property type="project" value="UniProtKB-KW"/>
</dbReference>
<dbReference type="EMBL" id="MHHS01000002">
    <property type="protein sequence ID" value="OGY37930.1"/>
    <property type="molecule type" value="Genomic_DNA"/>
</dbReference>
<dbReference type="Gene3D" id="3.40.50.150">
    <property type="entry name" value="Vaccinia Virus protein VP39"/>
    <property type="match status" value="1"/>
</dbReference>
<dbReference type="CDD" id="cd02440">
    <property type="entry name" value="AdoMet_MTases"/>
    <property type="match status" value="1"/>
</dbReference>